<dbReference type="InterPro" id="IPR003265">
    <property type="entry name" value="HhH-GPD_domain"/>
</dbReference>
<feature type="domain" description="HhH-GPD" evidence="5">
    <location>
        <begin position="56"/>
        <end position="207"/>
    </location>
</feature>
<evidence type="ECO:0000313" key="7">
    <source>
        <dbReference type="Proteomes" id="UP000199423"/>
    </source>
</evidence>
<dbReference type="InterPro" id="IPR011257">
    <property type="entry name" value="DNA_glycosylase"/>
</dbReference>
<dbReference type="Pfam" id="PF00730">
    <property type="entry name" value="HhH-GPD"/>
    <property type="match status" value="1"/>
</dbReference>
<comment type="catalytic activity">
    <reaction evidence="1">
        <text>Hydrolysis of alkylated DNA, releasing 3-methyladenine, 3-methylguanine, 7-methylguanine and 7-methyladenine.</text>
        <dbReference type="EC" id="3.2.2.21"/>
    </reaction>
</comment>
<dbReference type="Gene3D" id="1.10.340.30">
    <property type="entry name" value="Hypothetical protein, domain 2"/>
    <property type="match status" value="1"/>
</dbReference>
<sequence>MAAQRYPTVTTERQLKAAAAKLAQQCKVMSLIFKRTGTPPMRDFPAGFAGLAKIVVGQQLSAQSAAAIWSRVEAALSPFTPEVMFAQSDDDLKILGLSNAKIRTLKALSRAVLEDGLDFQTLNTAGEHIIVERLTSIHGIGPWTADIYLLFALARRDAFAPGDLALQLAVQHHFKLRERPTPDELEEIAERWRPARAVAARLLWADYAFARRALLGKPAKPIVTKTYKILK</sequence>
<dbReference type="GO" id="GO:0006307">
    <property type="term" value="P:DNA alkylation repair"/>
    <property type="evidence" value="ECO:0007669"/>
    <property type="project" value="TreeGrafter"/>
</dbReference>
<evidence type="ECO:0000256" key="4">
    <source>
        <dbReference type="ARBA" id="ARBA00023204"/>
    </source>
</evidence>
<dbReference type="GO" id="GO:0032993">
    <property type="term" value="C:protein-DNA complex"/>
    <property type="evidence" value="ECO:0007669"/>
    <property type="project" value="TreeGrafter"/>
</dbReference>
<dbReference type="SUPFAM" id="SSF48150">
    <property type="entry name" value="DNA-glycosylase"/>
    <property type="match status" value="1"/>
</dbReference>
<evidence type="ECO:0000259" key="5">
    <source>
        <dbReference type="SMART" id="SM00478"/>
    </source>
</evidence>
<name>A0A1I7NTA5_9HYPH</name>
<dbReference type="GO" id="GO:0043916">
    <property type="term" value="F:DNA-7-methylguanine glycosylase activity"/>
    <property type="evidence" value="ECO:0007669"/>
    <property type="project" value="TreeGrafter"/>
</dbReference>
<proteinExistence type="predicted"/>
<dbReference type="RefSeq" id="WP_143117847.1">
    <property type="nucleotide sequence ID" value="NZ_FPCH01000003.1"/>
</dbReference>
<dbReference type="AlphaFoldDB" id="A0A1I7NTA5"/>
<dbReference type="Gene3D" id="1.10.1670.40">
    <property type="match status" value="1"/>
</dbReference>
<keyword evidence="4" id="KW-0234">DNA repair</keyword>
<dbReference type="CDD" id="cd00056">
    <property type="entry name" value="ENDO3c"/>
    <property type="match status" value="1"/>
</dbReference>
<evidence type="ECO:0000256" key="2">
    <source>
        <dbReference type="ARBA" id="ARBA00012000"/>
    </source>
</evidence>
<dbReference type="SMART" id="SM00478">
    <property type="entry name" value="ENDO3c"/>
    <property type="match status" value="1"/>
</dbReference>
<evidence type="ECO:0000313" key="6">
    <source>
        <dbReference type="EMBL" id="SFV37907.1"/>
    </source>
</evidence>
<dbReference type="Proteomes" id="UP000199423">
    <property type="component" value="Unassembled WGS sequence"/>
</dbReference>
<evidence type="ECO:0000256" key="1">
    <source>
        <dbReference type="ARBA" id="ARBA00000086"/>
    </source>
</evidence>
<protein>
    <recommendedName>
        <fullName evidence="2">DNA-3-methyladenine glycosylase II</fullName>
        <ecNumber evidence="2">3.2.2.21</ecNumber>
    </recommendedName>
</protein>
<dbReference type="STRING" id="51670.SAMN04488557_3398"/>
<organism evidence="6 7">
    <name type="scientific">Hyphomicrobium facile</name>
    <dbReference type="NCBI Taxonomy" id="51670"/>
    <lineage>
        <taxon>Bacteria</taxon>
        <taxon>Pseudomonadati</taxon>
        <taxon>Pseudomonadota</taxon>
        <taxon>Alphaproteobacteria</taxon>
        <taxon>Hyphomicrobiales</taxon>
        <taxon>Hyphomicrobiaceae</taxon>
        <taxon>Hyphomicrobium</taxon>
    </lineage>
</organism>
<dbReference type="OrthoDB" id="9785929at2"/>
<accession>A0A1I7NTA5</accession>
<keyword evidence="3" id="KW-0227">DNA damage</keyword>
<dbReference type="InterPro" id="IPR051912">
    <property type="entry name" value="Alkylbase_DNA_Glycosylase/TA"/>
</dbReference>
<gene>
    <name evidence="6" type="ORF">SAMN04488557_3398</name>
</gene>
<dbReference type="EC" id="3.2.2.21" evidence="2"/>
<dbReference type="GO" id="GO:0006285">
    <property type="term" value="P:base-excision repair, AP site formation"/>
    <property type="evidence" value="ECO:0007669"/>
    <property type="project" value="TreeGrafter"/>
</dbReference>
<dbReference type="GO" id="GO:0032131">
    <property type="term" value="F:alkylated DNA binding"/>
    <property type="evidence" value="ECO:0007669"/>
    <property type="project" value="TreeGrafter"/>
</dbReference>
<dbReference type="GO" id="GO:0008725">
    <property type="term" value="F:DNA-3-methyladenine glycosylase activity"/>
    <property type="evidence" value="ECO:0007669"/>
    <property type="project" value="TreeGrafter"/>
</dbReference>
<keyword evidence="7" id="KW-1185">Reference proteome</keyword>
<dbReference type="GO" id="GO:0005737">
    <property type="term" value="C:cytoplasm"/>
    <property type="evidence" value="ECO:0007669"/>
    <property type="project" value="TreeGrafter"/>
</dbReference>
<dbReference type="PANTHER" id="PTHR43003">
    <property type="entry name" value="DNA-3-METHYLADENINE GLYCOSYLASE"/>
    <property type="match status" value="1"/>
</dbReference>
<dbReference type="EMBL" id="FPCH01000003">
    <property type="protein sequence ID" value="SFV37907.1"/>
    <property type="molecule type" value="Genomic_DNA"/>
</dbReference>
<evidence type="ECO:0000256" key="3">
    <source>
        <dbReference type="ARBA" id="ARBA00022763"/>
    </source>
</evidence>
<reference evidence="7" key="1">
    <citation type="submission" date="2016-10" db="EMBL/GenBank/DDBJ databases">
        <authorList>
            <person name="Varghese N."/>
            <person name="Submissions S."/>
        </authorList>
    </citation>
    <scope>NUCLEOTIDE SEQUENCE [LARGE SCALE GENOMIC DNA]</scope>
    <source>
        <strain evidence="7">DSM 1565</strain>
    </source>
</reference>
<dbReference type="PANTHER" id="PTHR43003:SF5">
    <property type="entry name" value="DNA-3-METHYLADENINE GLYCOSYLASE"/>
    <property type="match status" value="1"/>
</dbReference>